<dbReference type="AlphaFoldDB" id="A0A0S3F315"/>
<name>A0A0S3F315_9SPHN</name>
<dbReference type="EMBL" id="CP013264">
    <property type="protein sequence ID" value="ALR22031.1"/>
    <property type="molecule type" value="Genomic_DNA"/>
</dbReference>
<evidence type="ECO:0000256" key="1">
    <source>
        <dbReference type="SAM" id="MobiDB-lite"/>
    </source>
</evidence>
<evidence type="ECO:0000313" key="2">
    <source>
        <dbReference type="EMBL" id="ALR22031.1"/>
    </source>
</evidence>
<dbReference type="Proteomes" id="UP000056968">
    <property type="component" value="Chromosome"/>
</dbReference>
<organism evidence="2 3">
    <name type="scientific">Sphingobium baderi</name>
    <dbReference type="NCBI Taxonomy" id="1332080"/>
    <lineage>
        <taxon>Bacteria</taxon>
        <taxon>Pseudomonadati</taxon>
        <taxon>Pseudomonadota</taxon>
        <taxon>Alphaproteobacteria</taxon>
        <taxon>Sphingomonadales</taxon>
        <taxon>Sphingomonadaceae</taxon>
        <taxon>Sphingobium</taxon>
    </lineage>
</organism>
<sequence>MRPTTDMTEETASQAGSSVTRLVSCAAGSRFHLHFDARQATSSMRSSRISSSKPRIRSAGPAKMADGFRIEAGSAGFAES</sequence>
<gene>
    <name evidence="2" type="ORF">ATN00_18715</name>
</gene>
<dbReference type="KEGG" id="sbd:ATN00_18715"/>
<accession>A0A0S3F315</accession>
<reference evidence="2 3" key="1">
    <citation type="submission" date="2015-11" db="EMBL/GenBank/DDBJ databases">
        <title>A Two-component Flavoprotein Monooxygenase System MeaXY Responsible for para-Hydroxylation of 2-Methyl-6-ethylaniline and 2,6-Diethylaniline in Sphingobium baderi DE-13.</title>
        <authorList>
            <person name="Cheng M."/>
            <person name="Meng Q."/>
            <person name="Yang Y."/>
            <person name="Chu C."/>
            <person name="Yan X."/>
            <person name="He J."/>
            <person name="Li S."/>
        </authorList>
    </citation>
    <scope>NUCLEOTIDE SEQUENCE [LARGE SCALE GENOMIC DNA]</scope>
    <source>
        <strain evidence="2 3">DE-13</strain>
    </source>
</reference>
<proteinExistence type="predicted"/>
<feature type="compositionally biased region" description="Low complexity" evidence="1">
    <location>
        <begin position="42"/>
        <end position="53"/>
    </location>
</feature>
<evidence type="ECO:0000313" key="3">
    <source>
        <dbReference type="Proteomes" id="UP000056968"/>
    </source>
</evidence>
<feature type="region of interest" description="Disordered" evidence="1">
    <location>
        <begin position="39"/>
        <end position="64"/>
    </location>
</feature>
<keyword evidence="3" id="KW-1185">Reference proteome</keyword>
<protein>
    <submittedName>
        <fullName evidence="2">Uncharacterized protein</fullName>
    </submittedName>
</protein>